<protein>
    <submittedName>
        <fullName evidence="2">Putative NAD(P)-binding protein</fullName>
    </submittedName>
</protein>
<accession>A0A2T5IWS5</accession>
<name>A0A2T5IWS5_9GAMM</name>
<comment type="caution">
    <text evidence="2">The sequence shown here is derived from an EMBL/GenBank/DDBJ whole genome shotgun (WGS) entry which is preliminary data.</text>
</comment>
<feature type="domain" description="NAD(P)-binding" evidence="1">
    <location>
        <begin position="10"/>
        <end position="118"/>
    </location>
</feature>
<dbReference type="Proteomes" id="UP000244223">
    <property type="component" value="Unassembled WGS sequence"/>
</dbReference>
<reference evidence="2 3" key="1">
    <citation type="submission" date="2018-04" db="EMBL/GenBank/DDBJ databases">
        <title>Genomic Encyclopedia of Archaeal and Bacterial Type Strains, Phase II (KMG-II): from individual species to whole genera.</title>
        <authorList>
            <person name="Goeker M."/>
        </authorList>
    </citation>
    <scope>NUCLEOTIDE SEQUENCE [LARGE SCALE GENOMIC DNA]</scope>
    <source>
        <strain evidence="2 3">DSM 5822</strain>
    </source>
</reference>
<dbReference type="EMBL" id="QAON01000012">
    <property type="protein sequence ID" value="PTQ88387.1"/>
    <property type="molecule type" value="Genomic_DNA"/>
</dbReference>
<dbReference type="Gene3D" id="3.40.50.720">
    <property type="entry name" value="NAD(P)-binding Rossmann-like Domain"/>
    <property type="match status" value="1"/>
</dbReference>
<dbReference type="RefSeq" id="WP_107866268.1">
    <property type="nucleotide sequence ID" value="NZ_QAON01000012.1"/>
</dbReference>
<keyword evidence="3" id="KW-1185">Reference proteome</keyword>
<dbReference type="AlphaFoldDB" id="A0A2T5IWS5"/>
<evidence type="ECO:0000259" key="1">
    <source>
        <dbReference type="Pfam" id="PF13460"/>
    </source>
</evidence>
<evidence type="ECO:0000313" key="2">
    <source>
        <dbReference type="EMBL" id="PTQ88387.1"/>
    </source>
</evidence>
<dbReference type="InterPro" id="IPR036291">
    <property type="entry name" value="NAD(P)-bd_dom_sf"/>
</dbReference>
<dbReference type="SUPFAM" id="SSF51735">
    <property type="entry name" value="NAD(P)-binding Rossmann-fold domains"/>
    <property type="match status" value="1"/>
</dbReference>
<dbReference type="CDD" id="cd05250">
    <property type="entry name" value="CC3_like_SDR_a"/>
    <property type="match status" value="1"/>
</dbReference>
<dbReference type="PANTHER" id="PTHR14097:SF7">
    <property type="entry name" value="OXIDOREDUCTASE HTATIP2"/>
    <property type="match status" value="1"/>
</dbReference>
<dbReference type="OrthoDB" id="9798632at2"/>
<organism evidence="2 3">
    <name type="scientific">Agitococcus lubricus</name>
    <dbReference type="NCBI Taxonomy" id="1077255"/>
    <lineage>
        <taxon>Bacteria</taxon>
        <taxon>Pseudomonadati</taxon>
        <taxon>Pseudomonadota</taxon>
        <taxon>Gammaproteobacteria</taxon>
        <taxon>Moraxellales</taxon>
        <taxon>Moraxellaceae</taxon>
        <taxon>Agitococcus</taxon>
    </lineage>
</organism>
<sequence>MSGKTAIIIGATGMVGKQVLALLLESTAYQHVIALSRRSMSISHPKLKNMVIDFDHLAEELKHIHADDAFCCLGTTIKQAGTKAAFHKVDYTYNFEFAHTLKQNGCQHFLLISALGAFPKSLVFYSRVKGLLEKDISALKFTRLSIFRPSLLLGERAENRLGENLAANLFPLISPFLRGGLRAIQPIQGAVVANAMVSIAQQPPTSDNPHFYYYDEMMSA</sequence>
<dbReference type="PANTHER" id="PTHR14097">
    <property type="entry name" value="OXIDOREDUCTASE HTATIP2"/>
    <property type="match status" value="1"/>
</dbReference>
<gene>
    <name evidence="2" type="ORF">C8N29_11232</name>
</gene>
<evidence type="ECO:0000313" key="3">
    <source>
        <dbReference type="Proteomes" id="UP000244223"/>
    </source>
</evidence>
<dbReference type="InterPro" id="IPR016040">
    <property type="entry name" value="NAD(P)-bd_dom"/>
</dbReference>
<proteinExistence type="predicted"/>
<dbReference type="Pfam" id="PF13460">
    <property type="entry name" value="NAD_binding_10"/>
    <property type="match status" value="1"/>
</dbReference>